<evidence type="ECO:0000313" key="3">
    <source>
        <dbReference type="Proteomes" id="UP000009326"/>
    </source>
</evidence>
<feature type="domain" description="DNA binding HTH" evidence="1">
    <location>
        <begin position="15"/>
        <end position="41"/>
    </location>
</feature>
<reference evidence="2 3" key="1">
    <citation type="submission" date="2012-06" db="EMBL/GenBank/DDBJ databases">
        <title>Draft genome sequence of Lactobacillus gigeriorum CRBIP 24.85T, isolated from chicken crop.</title>
        <authorList>
            <person name="Cousin S."/>
            <person name="Ma L."/>
            <person name="Creno S."/>
            <person name="Clermont D."/>
            <person name="Loux V."/>
            <person name="Bizet C."/>
            <person name="Bouchier C."/>
        </authorList>
    </citation>
    <scope>NUCLEOTIDE SEQUENCE [LARGE SCALE GENOMIC DNA]</scope>
    <source>
        <strain evidence="3">CRBIP 24.85T</strain>
    </source>
</reference>
<dbReference type="EMBL" id="CAKC01000095">
    <property type="protein sequence ID" value="CCI87926.1"/>
    <property type="molecule type" value="Genomic_DNA"/>
</dbReference>
<accession>I7LE67</accession>
<evidence type="ECO:0000313" key="2">
    <source>
        <dbReference type="EMBL" id="CCI87926.1"/>
    </source>
</evidence>
<dbReference type="Gene3D" id="1.10.10.60">
    <property type="entry name" value="Homeodomain-like"/>
    <property type="match status" value="1"/>
</dbReference>
<dbReference type="SUPFAM" id="SSF46689">
    <property type="entry name" value="Homeodomain-like"/>
    <property type="match status" value="1"/>
</dbReference>
<dbReference type="AlphaFoldDB" id="I7LE67"/>
<dbReference type="GO" id="GO:0043565">
    <property type="term" value="F:sequence-specific DNA binding"/>
    <property type="evidence" value="ECO:0007669"/>
    <property type="project" value="InterPro"/>
</dbReference>
<dbReference type="InterPro" id="IPR002197">
    <property type="entry name" value="HTH_Fis"/>
</dbReference>
<sequence>MKYDKQYQVIKDLVDHHGNKKRAALKLGISVRQVNRRIKQYQDNRVEGV</sequence>
<dbReference type="RefSeq" id="WP_008474286.1">
    <property type="nucleotide sequence ID" value="NZ_CAKC01000095.1"/>
</dbReference>
<dbReference type="Pfam" id="PF02954">
    <property type="entry name" value="HTH_8"/>
    <property type="match status" value="1"/>
</dbReference>
<dbReference type="Proteomes" id="UP000009326">
    <property type="component" value="Unassembled WGS sequence"/>
</dbReference>
<proteinExistence type="predicted"/>
<protein>
    <recommendedName>
        <fullName evidence="1">DNA binding HTH domain-containing protein</fullName>
    </recommendedName>
</protein>
<dbReference type="InterPro" id="IPR009057">
    <property type="entry name" value="Homeodomain-like_sf"/>
</dbReference>
<gene>
    <name evidence="2" type="ORF">BN52_01500</name>
</gene>
<name>I7LE67_9LACO</name>
<organism evidence="2 3">
    <name type="scientific">Lactobacillus gigeriorum DSM 23908 = CRBIP 24.85</name>
    <dbReference type="NCBI Taxonomy" id="1423751"/>
    <lineage>
        <taxon>Bacteria</taxon>
        <taxon>Bacillati</taxon>
        <taxon>Bacillota</taxon>
        <taxon>Bacilli</taxon>
        <taxon>Lactobacillales</taxon>
        <taxon>Lactobacillaceae</taxon>
        <taxon>Lactobacillus</taxon>
    </lineage>
</organism>
<comment type="caution">
    <text evidence="2">The sequence shown here is derived from an EMBL/GenBank/DDBJ whole genome shotgun (WGS) entry which is preliminary data.</text>
</comment>
<evidence type="ECO:0000259" key="1">
    <source>
        <dbReference type="Pfam" id="PF02954"/>
    </source>
</evidence>